<dbReference type="Pfam" id="PF08239">
    <property type="entry name" value="SH3_3"/>
    <property type="match status" value="1"/>
</dbReference>
<evidence type="ECO:0000313" key="2">
    <source>
        <dbReference type="EMBL" id="MBD2771772.1"/>
    </source>
</evidence>
<dbReference type="EMBL" id="JACXAE010000028">
    <property type="protein sequence ID" value="MBD2771772.1"/>
    <property type="molecule type" value="Genomic_DNA"/>
</dbReference>
<reference evidence="2" key="1">
    <citation type="submission" date="2020-09" db="EMBL/GenBank/DDBJ databases">
        <title>Iningainema tapete sp. nov. (Scytonemataceae, Cyanobacteria) from greenhouses in central Florida (USA) produces two types of nodularin with biosynthetic potential for microcystin-LR and anabaenopeptins.</title>
        <authorList>
            <person name="Berthold D.E."/>
            <person name="Lefler F.W."/>
            <person name="Huang I.-S."/>
            <person name="Abdulla H."/>
            <person name="Zimba P.V."/>
            <person name="Laughinghouse H.D. IV."/>
        </authorList>
    </citation>
    <scope>NUCLEOTIDE SEQUENCE</scope>
    <source>
        <strain evidence="2">BLCCT55</strain>
    </source>
</reference>
<evidence type="ECO:0000313" key="3">
    <source>
        <dbReference type="Proteomes" id="UP000629098"/>
    </source>
</evidence>
<feature type="domain" description="SH3b" evidence="1">
    <location>
        <begin position="44"/>
        <end position="93"/>
    </location>
</feature>
<dbReference type="Proteomes" id="UP000629098">
    <property type="component" value="Unassembled WGS sequence"/>
</dbReference>
<proteinExistence type="predicted"/>
<evidence type="ECO:0000259" key="1">
    <source>
        <dbReference type="Pfam" id="PF08239"/>
    </source>
</evidence>
<comment type="caution">
    <text evidence="2">The sequence shown here is derived from an EMBL/GenBank/DDBJ whole genome shotgun (WGS) entry which is preliminary data.</text>
</comment>
<dbReference type="AlphaFoldDB" id="A0A8J6XK02"/>
<gene>
    <name evidence="2" type="ORF">ICL16_06605</name>
</gene>
<sequence>MLAAMNASAQNQPPTQVATQAKKLCQFRKGTSNVCTVIVDAPIGVTIRSGPGSNYQKIGAIPYGYDVQVKITPQPQDWVKLVGRPGWIHSQYLVKAGD</sequence>
<keyword evidence="3" id="KW-1185">Reference proteome</keyword>
<accession>A0A8J6XK02</accession>
<protein>
    <submittedName>
        <fullName evidence="2">SH3 domain-containing protein</fullName>
    </submittedName>
</protein>
<name>A0A8J6XK02_9CYAN</name>
<organism evidence="2 3">
    <name type="scientific">Iningainema tapete BLCC-T55</name>
    <dbReference type="NCBI Taxonomy" id="2748662"/>
    <lineage>
        <taxon>Bacteria</taxon>
        <taxon>Bacillati</taxon>
        <taxon>Cyanobacteriota</taxon>
        <taxon>Cyanophyceae</taxon>
        <taxon>Nostocales</taxon>
        <taxon>Scytonemataceae</taxon>
        <taxon>Iningainema tapete</taxon>
    </lineage>
</organism>
<dbReference type="InterPro" id="IPR003646">
    <property type="entry name" value="SH3-like_bac-type"/>
</dbReference>
<dbReference type="Gene3D" id="2.30.30.40">
    <property type="entry name" value="SH3 Domains"/>
    <property type="match status" value="1"/>
</dbReference>